<feature type="non-terminal residue" evidence="6">
    <location>
        <position position="1"/>
    </location>
</feature>
<comment type="caution">
    <text evidence="6">The sequence shown here is derived from an EMBL/GenBank/DDBJ whole genome shotgun (WGS) entry which is preliminary data.</text>
</comment>
<dbReference type="AlphaFoldDB" id="A0A3R6VAW3"/>
<proteinExistence type="predicted"/>
<protein>
    <recommendedName>
        <fullName evidence="8">Eukaryotic translation initiation factor 3 subunit D</fullName>
    </recommendedName>
</protein>
<feature type="region of interest" description="Disordered" evidence="5">
    <location>
        <begin position="581"/>
        <end position="606"/>
    </location>
</feature>
<evidence type="ECO:0000256" key="5">
    <source>
        <dbReference type="SAM" id="MobiDB-lite"/>
    </source>
</evidence>
<evidence type="ECO:0000256" key="3">
    <source>
        <dbReference type="ARBA" id="ARBA00022884"/>
    </source>
</evidence>
<evidence type="ECO:0000313" key="6">
    <source>
        <dbReference type="EMBL" id="RHY29624.1"/>
    </source>
</evidence>
<dbReference type="GO" id="GO:0003743">
    <property type="term" value="F:translation initiation factor activity"/>
    <property type="evidence" value="ECO:0007669"/>
    <property type="project" value="UniProtKB-KW"/>
</dbReference>
<keyword evidence="2" id="KW-0396">Initiation factor</keyword>
<evidence type="ECO:0000313" key="7">
    <source>
        <dbReference type="Proteomes" id="UP000285060"/>
    </source>
</evidence>
<name>A0A3R6VAW3_9STRA</name>
<dbReference type="InterPro" id="IPR007783">
    <property type="entry name" value="eIF3d"/>
</dbReference>
<dbReference type="PANTHER" id="PTHR12399:SF0">
    <property type="entry name" value="EUKARYOTIC TRANSLATION INITIATION FACTOR 3 SUBUNIT D"/>
    <property type="match status" value="1"/>
</dbReference>
<dbReference type="PANTHER" id="PTHR12399">
    <property type="entry name" value="EUKARYOTIC TRANSLATION INITIATION FACTOR 3 SUBUNIT 7"/>
    <property type="match status" value="1"/>
</dbReference>
<dbReference type="GO" id="GO:0005852">
    <property type="term" value="C:eukaryotic translation initiation factor 3 complex"/>
    <property type="evidence" value="ECO:0007669"/>
    <property type="project" value="InterPro"/>
</dbReference>
<keyword evidence="1" id="KW-0963">Cytoplasm</keyword>
<dbReference type="Proteomes" id="UP000285060">
    <property type="component" value="Unassembled WGS sequence"/>
</dbReference>
<sequence>FSKNPTMASFSTPVVTCNTKGWGPTELPKQFLNIPYAPFGKLDKLGKAADFTAQYQTANANRPGRYQRVTDPSGVNAEFQYKHDAIEDSSFQLVDTAKATRNNTRLRPTWGQQRFAANRLNNRNGKTPGQGMTALESQSQMMKKGQQKQNKRWDRLSNARRMFTTKRRDGETKERMASVQISTEWKLVQQFELQQLLKLQANIPASEDLKTFGTLLKYDDNFDRMSSRTAKPLTRFEVKENVAVTTTEDPVIESLATEGAGKSVPVTLTDAVGPTVPVDDPLYAILIALCMLRVLWLRECTVFATDAILAHLMSCPRSVYPWDIVVQRVNNLLFFDKRDISSGIDLLSVNETALEPPNPDEPDSVNHPDRLAVEATDINTFFAQQVLRPATEFTKTYNPNPFPDNTAPVAYKYRRWALNDSVNLVARCEVNALSLKGEVEQTVKTFALNEWDPKLSGGIDWRKKIDSQRGALLANELKNNAPKLAQWTHSALLANAGLMKLGYVTRHNTKDNQAHVILATQSYNPVDFAQQTSLSLTNAWGIIKMLVELFMEQPEGKYVMMKDPNKPVVRIYSVPLNTFEDEVADDDEDDEEDDEDALDDVDELDE</sequence>
<evidence type="ECO:0000256" key="2">
    <source>
        <dbReference type="ARBA" id="ARBA00022540"/>
    </source>
</evidence>
<reference evidence="6 7" key="1">
    <citation type="submission" date="2018-08" db="EMBL/GenBank/DDBJ databases">
        <title>Aphanomyces genome sequencing and annotation.</title>
        <authorList>
            <person name="Minardi D."/>
            <person name="Oidtmann B."/>
            <person name="Van Der Giezen M."/>
            <person name="Studholme D.J."/>
        </authorList>
    </citation>
    <scope>NUCLEOTIDE SEQUENCE [LARGE SCALE GENOMIC DNA]</scope>
    <source>
        <strain evidence="6 7">NJM0002</strain>
    </source>
</reference>
<keyword evidence="4" id="KW-0648">Protein biosynthesis</keyword>
<dbReference type="GO" id="GO:0003723">
    <property type="term" value="F:RNA binding"/>
    <property type="evidence" value="ECO:0007669"/>
    <property type="project" value="UniProtKB-KW"/>
</dbReference>
<dbReference type="Pfam" id="PF05091">
    <property type="entry name" value="eIF-3_zeta"/>
    <property type="match status" value="1"/>
</dbReference>
<evidence type="ECO:0000256" key="4">
    <source>
        <dbReference type="ARBA" id="ARBA00022917"/>
    </source>
</evidence>
<dbReference type="VEuPathDB" id="FungiDB:H310_06660"/>
<evidence type="ECO:0000256" key="1">
    <source>
        <dbReference type="ARBA" id="ARBA00022490"/>
    </source>
</evidence>
<keyword evidence="3" id="KW-0694">RNA-binding</keyword>
<gene>
    <name evidence="6" type="ORF">DYB32_005002</name>
</gene>
<accession>A0A3R6VAW3</accession>
<evidence type="ECO:0008006" key="8">
    <source>
        <dbReference type="Google" id="ProtNLM"/>
    </source>
</evidence>
<dbReference type="PIRSF" id="PIRSF016281">
    <property type="entry name" value="EIF-3_zeta"/>
    <property type="match status" value="1"/>
</dbReference>
<dbReference type="EMBL" id="QUSY01000414">
    <property type="protein sequence ID" value="RHY29624.1"/>
    <property type="molecule type" value="Genomic_DNA"/>
</dbReference>
<organism evidence="6 7">
    <name type="scientific">Aphanomyces invadans</name>
    <dbReference type="NCBI Taxonomy" id="157072"/>
    <lineage>
        <taxon>Eukaryota</taxon>
        <taxon>Sar</taxon>
        <taxon>Stramenopiles</taxon>
        <taxon>Oomycota</taxon>
        <taxon>Saprolegniomycetes</taxon>
        <taxon>Saprolegniales</taxon>
        <taxon>Verrucalvaceae</taxon>
        <taxon>Aphanomyces</taxon>
    </lineage>
</organism>
<keyword evidence="7" id="KW-1185">Reference proteome</keyword>